<proteinExistence type="predicted"/>
<dbReference type="AlphaFoldDB" id="A0A183KPW7"/>
<organism evidence="1">
    <name type="scientific">Schistosoma curassoni</name>
    <dbReference type="NCBI Taxonomy" id="6186"/>
    <lineage>
        <taxon>Eukaryota</taxon>
        <taxon>Metazoa</taxon>
        <taxon>Spiralia</taxon>
        <taxon>Lophotrochozoa</taxon>
        <taxon>Platyhelminthes</taxon>
        <taxon>Trematoda</taxon>
        <taxon>Digenea</taxon>
        <taxon>Strigeidida</taxon>
        <taxon>Schistosomatoidea</taxon>
        <taxon>Schistosomatidae</taxon>
        <taxon>Schistosoma</taxon>
    </lineage>
</organism>
<name>A0A183KPW7_9TREM</name>
<protein>
    <submittedName>
        <fullName evidence="1">Uncharacterized protein</fullName>
    </submittedName>
</protein>
<sequence>MYMEDKHTGCLASISKAFSRGKSGRYQGACDNSLISSGTFCVGTFGVEHGDVGGTGRCCSVGFSNFESPGCGLLPNIEHVCSPLVQPGVHVQRLLIGKLLSELESG</sequence>
<reference evidence="1" key="1">
    <citation type="submission" date="2016-06" db="UniProtKB">
        <authorList>
            <consortium name="WormBaseParasite"/>
        </authorList>
    </citation>
    <scope>IDENTIFICATION</scope>
</reference>
<accession>A0A183KPW7</accession>
<evidence type="ECO:0000313" key="1">
    <source>
        <dbReference type="WBParaSite" id="SCUD_0001710201-mRNA-1"/>
    </source>
</evidence>
<dbReference type="WBParaSite" id="SCUD_0001710201-mRNA-1">
    <property type="protein sequence ID" value="SCUD_0001710201-mRNA-1"/>
    <property type="gene ID" value="SCUD_0001710201"/>
</dbReference>